<feature type="domain" description="Integrase catalytic" evidence="1">
    <location>
        <begin position="1"/>
        <end position="95"/>
    </location>
</feature>
<dbReference type="Proteomes" id="UP001501624">
    <property type="component" value="Unassembled WGS sequence"/>
</dbReference>
<accession>A0ABP7HPT3</accession>
<dbReference type="EMBL" id="BAABCM010000001">
    <property type="protein sequence ID" value="GAA3797948.1"/>
    <property type="molecule type" value="Genomic_DNA"/>
</dbReference>
<sequence length="97" mass="11099">MTDNALAYRRSHAFRTAVTDIGGHQRFTRAYRPQTNGKAERFNRTLAEEWAYAQPFTNSHERTAALPGFLHNYNHHRAHSALNGQPPITRLNNFAGH</sequence>
<dbReference type="Pfam" id="PF13683">
    <property type="entry name" value="rve_3"/>
    <property type="match status" value="1"/>
</dbReference>
<evidence type="ECO:0000259" key="1">
    <source>
        <dbReference type="PROSITE" id="PS50994"/>
    </source>
</evidence>
<reference evidence="3" key="1">
    <citation type="journal article" date="2019" name="Int. J. Syst. Evol. Microbiol.">
        <title>The Global Catalogue of Microorganisms (GCM) 10K type strain sequencing project: providing services to taxonomists for standard genome sequencing and annotation.</title>
        <authorList>
            <consortium name="The Broad Institute Genomics Platform"/>
            <consortium name="The Broad Institute Genome Sequencing Center for Infectious Disease"/>
            <person name="Wu L."/>
            <person name="Ma J."/>
        </authorList>
    </citation>
    <scope>NUCLEOTIDE SEQUENCE [LARGE SCALE GENOMIC DNA]</scope>
    <source>
        <strain evidence="3">JCM 17017</strain>
    </source>
</reference>
<dbReference type="SUPFAM" id="SSF53098">
    <property type="entry name" value="Ribonuclease H-like"/>
    <property type="match status" value="1"/>
</dbReference>
<name>A0ABP7HPT3_9PSEU</name>
<protein>
    <recommendedName>
        <fullName evidence="1">Integrase catalytic domain-containing protein</fullName>
    </recommendedName>
</protein>
<dbReference type="Gene3D" id="3.30.420.10">
    <property type="entry name" value="Ribonuclease H-like superfamily/Ribonuclease H"/>
    <property type="match status" value="1"/>
</dbReference>
<comment type="caution">
    <text evidence="2">The sequence shown here is derived from an EMBL/GenBank/DDBJ whole genome shotgun (WGS) entry which is preliminary data.</text>
</comment>
<dbReference type="InterPro" id="IPR001584">
    <property type="entry name" value="Integrase_cat-core"/>
</dbReference>
<gene>
    <name evidence="2" type="ORF">GCM10022380_14000</name>
</gene>
<proteinExistence type="predicted"/>
<organism evidence="2 3">
    <name type="scientific">Amycolatopsis tucumanensis</name>
    <dbReference type="NCBI Taxonomy" id="401106"/>
    <lineage>
        <taxon>Bacteria</taxon>
        <taxon>Bacillati</taxon>
        <taxon>Actinomycetota</taxon>
        <taxon>Actinomycetes</taxon>
        <taxon>Pseudonocardiales</taxon>
        <taxon>Pseudonocardiaceae</taxon>
        <taxon>Amycolatopsis</taxon>
    </lineage>
</organism>
<dbReference type="InterPro" id="IPR012337">
    <property type="entry name" value="RNaseH-like_sf"/>
</dbReference>
<dbReference type="InterPro" id="IPR036397">
    <property type="entry name" value="RNaseH_sf"/>
</dbReference>
<evidence type="ECO:0000313" key="3">
    <source>
        <dbReference type="Proteomes" id="UP001501624"/>
    </source>
</evidence>
<evidence type="ECO:0000313" key="2">
    <source>
        <dbReference type="EMBL" id="GAA3797948.1"/>
    </source>
</evidence>
<dbReference type="PROSITE" id="PS50994">
    <property type="entry name" value="INTEGRASE"/>
    <property type="match status" value="1"/>
</dbReference>
<keyword evidence="3" id="KW-1185">Reference proteome</keyword>